<protein>
    <submittedName>
        <fullName evidence="1">Uncharacterized protein</fullName>
    </submittedName>
</protein>
<sequence length="57" mass="6298">MSQHPCRPGGPAVHCAISRQIDAGKLRMSYAALLRVRRRPPLDTAGLALLFFKAMHI</sequence>
<proteinExistence type="predicted"/>
<evidence type="ECO:0000313" key="2">
    <source>
        <dbReference type="Proteomes" id="UP000054549"/>
    </source>
</evidence>
<gene>
    <name evidence="1" type="ORF">M378DRAFT_167274</name>
</gene>
<dbReference type="EMBL" id="KN818288">
    <property type="protein sequence ID" value="KIL61115.1"/>
    <property type="molecule type" value="Genomic_DNA"/>
</dbReference>
<organism evidence="1 2">
    <name type="scientific">Amanita muscaria (strain Koide BX008)</name>
    <dbReference type="NCBI Taxonomy" id="946122"/>
    <lineage>
        <taxon>Eukaryota</taxon>
        <taxon>Fungi</taxon>
        <taxon>Dikarya</taxon>
        <taxon>Basidiomycota</taxon>
        <taxon>Agaricomycotina</taxon>
        <taxon>Agaricomycetes</taxon>
        <taxon>Agaricomycetidae</taxon>
        <taxon>Agaricales</taxon>
        <taxon>Pluteineae</taxon>
        <taxon>Amanitaceae</taxon>
        <taxon>Amanita</taxon>
    </lineage>
</organism>
<dbReference type="Proteomes" id="UP000054549">
    <property type="component" value="Unassembled WGS sequence"/>
</dbReference>
<name>A0A0C2SDM0_AMAMK</name>
<evidence type="ECO:0000313" key="1">
    <source>
        <dbReference type="EMBL" id="KIL61115.1"/>
    </source>
</evidence>
<dbReference type="HOGENOM" id="CLU_2996121_0_0_1"/>
<accession>A0A0C2SDM0</accession>
<dbReference type="AlphaFoldDB" id="A0A0C2SDM0"/>
<keyword evidence="2" id="KW-1185">Reference proteome</keyword>
<dbReference type="InParanoid" id="A0A0C2SDM0"/>
<reference evidence="1 2" key="1">
    <citation type="submission" date="2014-04" db="EMBL/GenBank/DDBJ databases">
        <title>Evolutionary Origins and Diversification of the Mycorrhizal Mutualists.</title>
        <authorList>
            <consortium name="DOE Joint Genome Institute"/>
            <consortium name="Mycorrhizal Genomics Consortium"/>
            <person name="Kohler A."/>
            <person name="Kuo A."/>
            <person name="Nagy L.G."/>
            <person name="Floudas D."/>
            <person name="Copeland A."/>
            <person name="Barry K.W."/>
            <person name="Cichocki N."/>
            <person name="Veneault-Fourrey C."/>
            <person name="LaButti K."/>
            <person name="Lindquist E.A."/>
            <person name="Lipzen A."/>
            <person name="Lundell T."/>
            <person name="Morin E."/>
            <person name="Murat C."/>
            <person name="Riley R."/>
            <person name="Ohm R."/>
            <person name="Sun H."/>
            <person name="Tunlid A."/>
            <person name="Henrissat B."/>
            <person name="Grigoriev I.V."/>
            <person name="Hibbett D.S."/>
            <person name="Martin F."/>
        </authorList>
    </citation>
    <scope>NUCLEOTIDE SEQUENCE [LARGE SCALE GENOMIC DNA]</scope>
    <source>
        <strain evidence="1 2">Koide BX008</strain>
    </source>
</reference>